<name>A0A4R6JKK0_9ACTN</name>
<gene>
    <name evidence="1" type="ORF">C8E87_0395</name>
</gene>
<accession>A0A4R6JKK0</accession>
<reference evidence="1 2" key="1">
    <citation type="submission" date="2019-03" db="EMBL/GenBank/DDBJ databases">
        <title>Sequencing the genomes of 1000 actinobacteria strains.</title>
        <authorList>
            <person name="Klenk H.-P."/>
        </authorList>
    </citation>
    <scope>NUCLEOTIDE SEQUENCE [LARGE SCALE GENOMIC DNA]</scope>
    <source>
        <strain evidence="1 2">DSM 43805</strain>
    </source>
</reference>
<comment type="caution">
    <text evidence="1">The sequence shown here is derived from an EMBL/GenBank/DDBJ whole genome shotgun (WGS) entry which is preliminary data.</text>
</comment>
<dbReference type="Proteomes" id="UP000294901">
    <property type="component" value="Unassembled WGS sequence"/>
</dbReference>
<proteinExistence type="predicted"/>
<evidence type="ECO:0000313" key="2">
    <source>
        <dbReference type="Proteomes" id="UP000294901"/>
    </source>
</evidence>
<dbReference type="EMBL" id="SNWR01000001">
    <property type="protein sequence ID" value="TDO36813.1"/>
    <property type="molecule type" value="Genomic_DNA"/>
</dbReference>
<evidence type="ECO:0000313" key="1">
    <source>
        <dbReference type="EMBL" id="TDO36813.1"/>
    </source>
</evidence>
<protein>
    <submittedName>
        <fullName evidence="1">Uncharacterized protein</fullName>
    </submittedName>
</protein>
<sequence length="33" mass="3385">MSYKVGGIRCLQMRGGSCKGRTNTGTPVAVAGQ</sequence>
<dbReference type="AlphaFoldDB" id="A0A4R6JKK0"/>
<keyword evidence="2" id="KW-1185">Reference proteome</keyword>
<organism evidence="1 2">
    <name type="scientific">Paractinoplanes brasiliensis</name>
    <dbReference type="NCBI Taxonomy" id="52695"/>
    <lineage>
        <taxon>Bacteria</taxon>
        <taxon>Bacillati</taxon>
        <taxon>Actinomycetota</taxon>
        <taxon>Actinomycetes</taxon>
        <taxon>Micromonosporales</taxon>
        <taxon>Micromonosporaceae</taxon>
        <taxon>Paractinoplanes</taxon>
    </lineage>
</organism>